<dbReference type="EMBL" id="DVGK01000069">
    <property type="protein sequence ID" value="HIR13475.1"/>
    <property type="molecule type" value="Genomic_DNA"/>
</dbReference>
<protein>
    <submittedName>
        <fullName evidence="1">Kinase</fullName>
    </submittedName>
</protein>
<keyword evidence="1" id="KW-0808">Transferase</keyword>
<organism evidence="1 2">
    <name type="scientific">Candidatus Choladousia intestinavium</name>
    <dbReference type="NCBI Taxonomy" id="2840727"/>
    <lineage>
        <taxon>Bacteria</taxon>
        <taxon>Bacillati</taxon>
        <taxon>Bacillota</taxon>
        <taxon>Clostridia</taxon>
        <taxon>Lachnospirales</taxon>
        <taxon>Lachnospiraceae</taxon>
        <taxon>Lachnospiraceae incertae sedis</taxon>
        <taxon>Candidatus Choladousia</taxon>
    </lineage>
</organism>
<comment type="caution">
    <text evidence="1">The sequence shown here is derived from an EMBL/GenBank/DDBJ whole genome shotgun (WGS) entry which is preliminary data.</text>
</comment>
<dbReference type="GO" id="GO:0016301">
    <property type="term" value="F:kinase activity"/>
    <property type="evidence" value="ECO:0007669"/>
    <property type="project" value="UniProtKB-KW"/>
</dbReference>
<evidence type="ECO:0000313" key="2">
    <source>
        <dbReference type="Proteomes" id="UP000886757"/>
    </source>
</evidence>
<keyword evidence="1" id="KW-0418">Kinase</keyword>
<evidence type="ECO:0000313" key="1">
    <source>
        <dbReference type="EMBL" id="HIR13475.1"/>
    </source>
</evidence>
<dbReference type="Proteomes" id="UP000886757">
    <property type="component" value="Unassembled WGS sequence"/>
</dbReference>
<dbReference type="AlphaFoldDB" id="A0A9D1ABA7"/>
<reference evidence="1" key="1">
    <citation type="submission" date="2020-10" db="EMBL/GenBank/DDBJ databases">
        <authorList>
            <person name="Gilroy R."/>
        </authorList>
    </citation>
    <scope>NUCLEOTIDE SEQUENCE</scope>
    <source>
        <strain evidence="1">ChiSjej4B22-8148</strain>
    </source>
</reference>
<proteinExistence type="predicted"/>
<accession>A0A9D1ABA7</accession>
<gene>
    <name evidence="1" type="ORF">IAB31_06090</name>
</gene>
<name>A0A9D1ABA7_9FIRM</name>
<sequence>MRLQRIQSYLKEKGWPFQYTEEDGLGSVDFEYRGIGYHVWEFQEDGYGAESNVREGGRQEEYRGDYEEEILRVMEGWK</sequence>
<reference evidence="1" key="2">
    <citation type="journal article" date="2021" name="PeerJ">
        <title>Extensive microbial diversity within the chicken gut microbiome revealed by metagenomics and culture.</title>
        <authorList>
            <person name="Gilroy R."/>
            <person name="Ravi A."/>
            <person name="Getino M."/>
            <person name="Pursley I."/>
            <person name="Horton D.L."/>
            <person name="Alikhan N.F."/>
            <person name="Baker D."/>
            <person name="Gharbi K."/>
            <person name="Hall N."/>
            <person name="Watson M."/>
            <person name="Adriaenssens E.M."/>
            <person name="Foster-Nyarko E."/>
            <person name="Jarju S."/>
            <person name="Secka A."/>
            <person name="Antonio M."/>
            <person name="Oren A."/>
            <person name="Chaudhuri R.R."/>
            <person name="La Ragione R."/>
            <person name="Hildebrand F."/>
            <person name="Pallen M.J."/>
        </authorList>
    </citation>
    <scope>NUCLEOTIDE SEQUENCE</scope>
    <source>
        <strain evidence="1">ChiSjej4B22-8148</strain>
    </source>
</reference>